<feature type="region of interest" description="Disordered" evidence="1">
    <location>
        <begin position="779"/>
        <end position="846"/>
    </location>
</feature>
<name>A0A1U7GWE5_9CYAN</name>
<feature type="compositionally biased region" description="Polar residues" evidence="1">
    <location>
        <begin position="808"/>
        <end position="818"/>
    </location>
</feature>
<comment type="caution">
    <text evidence="4">The sequence shown here is derived from an EMBL/GenBank/DDBJ whole genome shotgun (WGS) entry which is preliminary data.</text>
</comment>
<dbReference type="InterPro" id="IPR012334">
    <property type="entry name" value="Pectin_lyas_fold"/>
</dbReference>
<dbReference type="AlphaFoldDB" id="A0A1U7GWE5"/>
<sequence length="890" mass="91411">MRSLLVILPLLTLGCLASINPVKAQVSSDGTLSTTVTSPDGSNFTIENGDQAGGNLFHSFSQFSVPTGGSAVFQNPVDVQNIISRVTGGSISNIDGLIRTQGSANLFLLNPAGIVFGPNASLNIGGSFFATTANSLLFPDGVEFSATNLQTPPVLSVNIPIGLRFRDNPGNITNQSIAVDNSGNPVGLQVQKGNSLALVGGDVNLLDGGRLTAAGGRIELGGLAQAGTVGLETNSNTFRLNFPSNILLSNVTLANDARVAVRGNGGGDIAVNTNIFTATNGGRLVGGIEGTATKKGGDITVKSNEFNISGVGRSGLGAGIYQQLVANASGDAGNININTNFFNASLDARIENNILSGGRGSAGEINITAKLLSLTNDAQVRGIVEAGGNGKASNINIQVGSLLVTNGSQISTSLFRPFGDRPGAQGSAGNIQVNASDSVTLSGYGSTGFSSGLLALAERETFGSAGNITVTTSNFRITDSAFITVSTFNSTSDAGDITINAKNFEALNGGQLLTTTRTSGKAGNIKLNVTDKITLSGSDSNFANRVAQVEQRLKSTPGNTDVLSDVVKNQGAVSGLFAITELNSTGNGGSIIISNPVELAITDGNRIAVDSRGGGNAGDLQIQADKITLDRGALLSAITASGKGGNIALRSQDFLLLRNNSQISTTAGTTGTGGDGGNITIDTPFIVAFPLENSDITANAFRGSGGKIVIRTQGLFGINPLSRQELERLRPQDLDPSKLQTNDITAISQQNPTLSGTVEINTPDVDPSQGLVELPENLTDPTDQIAQNPCQKGAGSSFTIIGRGGLPSSPNESFNSDNVRVDLVKPSTTSSNSQSSNINQPTTQPTAKQIIPAQGWIFNNKGEVVLTAYDPNTTNPQRTSKSTAACPAPF</sequence>
<feature type="compositionally biased region" description="Polar residues" evidence="1">
    <location>
        <begin position="870"/>
        <end position="883"/>
    </location>
</feature>
<gene>
    <name evidence="4" type="ORF">NIES592_17040</name>
</gene>
<evidence type="ECO:0000259" key="3">
    <source>
        <dbReference type="SMART" id="SM00912"/>
    </source>
</evidence>
<dbReference type="Pfam" id="PF05860">
    <property type="entry name" value="TPS"/>
    <property type="match status" value="1"/>
</dbReference>
<organism evidence="4 5">
    <name type="scientific">Fischerella major NIES-592</name>
    <dbReference type="NCBI Taxonomy" id="210994"/>
    <lineage>
        <taxon>Bacteria</taxon>
        <taxon>Bacillati</taxon>
        <taxon>Cyanobacteriota</taxon>
        <taxon>Cyanophyceae</taxon>
        <taxon>Nostocales</taxon>
        <taxon>Hapalosiphonaceae</taxon>
        <taxon>Fischerella</taxon>
    </lineage>
</organism>
<dbReference type="RefSeq" id="WP_073556387.1">
    <property type="nucleotide sequence ID" value="NZ_MRCA01000010.1"/>
</dbReference>
<dbReference type="Proteomes" id="UP000186391">
    <property type="component" value="Unassembled WGS sequence"/>
</dbReference>
<evidence type="ECO:0000256" key="2">
    <source>
        <dbReference type="SAM" id="SignalP"/>
    </source>
</evidence>
<dbReference type="PROSITE" id="PS51257">
    <property type="entry name" value="PROKAR_LIPOPROTEIN"/>
    <property type="match status" value="1"/>
</dbReference>
<feature type="signal peptide" evidence="2">
    <location>
        <begin position="1"/>
        <end position="24"/>
    </location>
</feature>
<dbReference type="NCBIfam" id="TIGR01901">
    <property type="entry name" value="adhes_NPXG"/>
    <property type="match status" value="1"/>
</dbReference>
<keyword evidence="5" id="KW-1185">Reference proteome</keyword>
<evidence type="ECO:0000313" key="4">
    <source>
        <dbReference type="EMBL" id="OKH12553.1"/>
    </source>
</evidence>
<dbReference type="InterPro" id="IPR011050">
    <property type="entry name" value="Pectin_lyase_fold/virulence"/>
</dbReference>
<dbReference type="SMART" id="SM00912">
    <property type="entry name" value="Haemagg_act"/>
    <property type="match status" value="1"/>
</dbReference>
<dbReference type="SUPFAM" id="SSF51126">
    <property type="entry name" value="Pectin lyase-like"/>
    <property type="match status" value="1"/>
</dbReference>
<dbReference type="InterPro" id="IPR008638">
    <property type="entry name" value="FhaB/CdiA-like_TPS"/>
</dbReference>
<feature type="domain" description="Filamentous haemagglutinin FhaB/tRNA nuclease CdiA-like TPS" evidence="3">
    <location>
        <begin position="27"/>
        <end position="139"/>
    </location>
</feature>
<dbReference type="OrthoDB" id="474851at2"/>
<dbReference type="EMBL" id="MRCA01000010">
    <property type="protein sequence ID" value="OKH12553.1"/>
    <property type="molecule type" value="Genomic_DNA"/>
</dbReference>
<protein>
    <recommendedName>
        <fullName evidence="3">Filamentous haemagglutinin FhaB/tRNA nuclease CdiA-like TPS domain-containing protein</fullName>
    </recommendedName>
</protein>
<accession>A0A1U7GWE5</accession>
<reference evidence="4 5" key="1">
    <citation type="submission" date="2016-11" db="EMBL/GenBank/DDBJ databases">
        <title>Draft Genome Sequences of Nine Cyanobacterial Strains from Diverse Habitats.</title>
        <authorList>
            <person name="Zhu T."/>
            <person name="Hou S."/>
            <person name="Lu X."/>
            <person name="Hess W.R."/>
        </authorList>
    </citation>
    <scope>NUCLEOTIDE SEQUENCE [LARGE SCALE GENOMIC DNA]</scope>
    <source>
        <strain evidence="4 5">NIES-592</strain>
    </source>
</reference>
<proteinExistence type="predicted"/>
<evidence type="ECO:0000256" key="1">
    <source>
        <dbReference type="SAM" id="MobiDB-lite"/>
    </source>
</evidence>
<feature type="compositionally biased region" description="Low complexity" evidence="1">
    <location>
        <begin position="826"/>
        <end position="844"/>
    </location>
</feature>
<keyword evidence="2" id="KW-0732">Signal</keyword>
<dbReference type="Gene3D" id="2.160.20.10">
    <property type="entry name" value="Single-stranded right-handed beta-helix, Pectin lyase-like"/>
    <property type="match status" value="2"/>
</dbReference>
<feature type="chain" id="PRO_5012866299" description="Filamentous haemagglutinin FhaB/tRNA nuclease CdiA-like TPS domain-containing protein" evidence="2">
    <location>
        <begin position="25"/>
        <end position="890"/>
    </location>
</feature>
<feature type="region of interest" description="Disordered" evidence="1">
    <location>
        <begin position="869"/>
        <end position="890"/>
    </location>
</feature>
<feature type="compositionally biased region" description="Polar residues" evidence="1">
    <location>
        <begin position="779"/>
        <end position="799"/>
    </location>
</feature>
<evidence type="ECO:0000313" key="5">
    <source>
        <dbReference type="Proteomes" id="UP000186391"/>
    </source>
</evidence>